<proteinExistence type="predicted"/>
<evidence type="ECO:0000313" key="1">
    <source>
        <dbReference type="EMBL" id="TDH71497.1"/>
    </source>
</evidence>
<comment type="caution">
    <text evidence="1">The sequence shown here is derived from an EMBL/GenBank/DDBJ whole genome shotgun (WGS) entry which is preliminary data.</text>
</comment>
<dbReference type="KEGG" id="blac:94348182"/>
<sequence>MLSARLPRYLDIDIGHSMPAHYVIPSLFPWPKQCYGLPLGETIAMMEGSGKYFAEVGLNADQLGTFGFRYKLENGPYQDHVAPLIRIYASIYPHAILPEEFIVPPTAPWPQELHGFRIGKIVSWSSHFIYHDEQ</sequence>
<protein>
    <submittedName>
        <fullName evidence="1">Uncharacterized protein</fullName>
    </submittedName>
</protein>
<dbReference type="Proteomes" id="UP000294530">
    <property type="component" value="Unassembled WGS sequence"/>
</dbReference>
<keyword evidence="2" id="KW-1185">Reference proteome</keyword>
<name>A0A976FR66_BRELC</name>
<dbReference type="AlphaFoldDB" id="A0A976FR66"/>
<dbReference type="PANTHER" id="PTHR37066">
    <property type="entry name" value="HELICASE-ASSOCIATED"/>
    <property type="match status" value="1"/>
</dbReference>
<dbReference type="PANTHER" id="PTHR37066:SF1">
    <property type="entry name" value="LNS2_PITP DOMAIN-CONTAINING PROTEIN"/>
    <property type="match status" value="1"/>
</dbReference>
<dbReference type="RefSeq" id="XP_067820996.1">
    <property type="nucleotide sequence ID" value="XM_067962511.1"/>
</dbReference>
<gene>
    <name evidence="1" type="ORF">CCR75_004425</name>
</gene>
<organism evidence="1 2">
    <name type="scientific">Bremia lactucae</name>
    <name type="common">Lettuce downy mildew</name>
    <dbReference type="NCBI Taxonomy" id="4779"/>
    <lineage>
        <taxon>Eukaryota</taxon>
        <taxon>Sar</taxon>
        <taxon>Stramenopiles</taxon>
        <taxon>Oomycota</taxon>
        <taxon>Peronosporomycetes</taxon>
        <taxon>Peronosporales</taxon>
        <taxon>Peronosporaceae</taxon>
        <taxon>Bremia</taxon>
    </lineage>
</organism>
<dbReference type="EMBL" id="SHOA02000015">
    <property type="protein sequence ID" value="TDH71497.1"/>
    <property type="molecule type" value="Genomic_DNA"/>
</dbReference>
<evidence type="ECO:0000313" key="2">
    <source>
        <dbReference type="Proteomes" id="UP000294530"/>
    </source>
</evidence>
<dbReference type="OrthoDB" id="153872at2759"/>
<dbReference type="GeneID" id="94348182"/>
<reference evidence="1 2" key="1">
    <citation type="journal article" date="2021" name="Genome Biol.">
        <title>AFLAP: assembly-free linkage analysis pipeline using k-mers from genome sequencing data.</title>
        <authorList>
            <person name="Fletcher K."/>
            <person name="Zhang L."/>
            <person name="Gil J."/>
            <person name="Han R."/>
            <person name="Cavanaugh K."/>
            <person name="Michelmore R."/>
        </authorList>
    </citation>
    <scope>NUCLEOTIDE SEQUENCE [LARGE SCALE GENOMIC DNA]</scope>
    <source>
        <strain evidence="1 2">SF5</strain>
    </source>
</reference>
<accession>A0A976FR66</accession>